<feature type="DNA-binding region" description="OmpR/PhoB-type" evidence="8">
    <location>
        <begin position="153"/>
        <end position="252"/>
    </location>
</feature>
<evidence type="ECO:0000256" key="4">
    <source>
        <dbReference type="ARBA" id="ARBA00023015"/>
    </source>
</evidence>
<evidence type="ECO:0000256" key="7">
    <source>
        <dbReference type="PROSITE-ProRule" id="PRU00169"/>
    </source>
</evidence>
<dbReference type="InterPro" id="IPR001789">
    <property type="entry name" value="Sig_transdc_resp-reg_receiver"/>
</dbReference>
<evidence type="ECO:0000256" key="6">
    <source>
        <dbReference type="ARBA" id="ARBA00023163"/>
    </source>
</evidence>
<dbReference type="SUPFAM" id="SSF52172">
    <property type="entry name" value="CheY-like"/>
    <property type="match status" value="1"/>
</dbReference>
<sequence>MHKARILIVDDEKSIVQLIEMVLRKEGFKDIYAVFNAKDALEASSSFAPDIILLDVMLPDGSGFDLCPKIRQGSNAHIIFLTARASDLDVLTGFAIGGDDYVTKPFNPLEIAARIKARLRRNALIDAATGTAPPAASESRWESDSRPDNESNRRRYNFGRFVLDEFSGALKVEGREISCPAQVYQLLLFLCRNAGIVFSKSQLYEKVWGIDGCGDDHTVMVHIRKIRERIEIDPGNPDYLLTVRGLGYKLVRGTEG</sequence>
<name>A0A229NUX8_9BACL</name>
<dbReference type="SUPFAM" id="SSF46894">
    <property type="entry name" value="C-terminal effector domain of the bipartite response regulators"/>
    <property type="match status" value="1"/>
</dbReference>
<dbReference type="GO" id="GO:0032993">
    <property type="term" value="C:protein-DNA complex"/>
    <property type="evidence" value="ECO:0007669"/>
    <property type="project" value="TreeGrafter"/>
</dbReference>
<keyword evidence="6" id="KW-0804">Transcription</keyword>
<keyword evidence="13" id="KW-1185">Reference proteome</keyword>
<keyword evidence="3" id="KW-0902">Two-component regulatory system</keyword>
<dbReference type="Pfam" id="PF00486">
    <property type="entry name" value="Trans_reg_C"/>
    <property type="match status" value="1"/>
</dbReference>
<comment type="caution">
    <text evidence="12">The sequence shown here is derived from an EMBL/GenBank/DDBJ whole genome shotgun (WGS) entry which is preliminary data.</text>
</comment>
<dbReference type="InterPro" id="IPR011006">
    <property type="entry name" value="CheY-like_superfamily"/>
</dbReference>
<dbReference type="PANTHER" id="PTHR48111">
    <property type="entry name" value="REGULATOR OF RPOS"/>
    <property type="match status" value="1"/>
</dbReference>
<dbReference type="Pfam" id="PF00072">
    <property type="entry name" value="Response_reg"/>
    <property type="match status" value="1"/>
</dbReference>
<feature type="compositionally biased region" description="Basic and acidic residues" evidence="9">
    <location>
        <begin position="139"/>
        <end position="151"/>
    </location>
</feature>
<evidence type="ECO:0000259" key="10">
    <source>
        <dbReference type="PROSITE" id="PS50110"/>
    </source>
</evidence>
<evidence type="ECO:0000256" key="9">
    <source>
        <dbReference type="SAM" id="MobiDB-lite"/>
    </source>
</evidence>
<accession>A0A229NUX8</accession>
<dbReference type="PROSITE" id="PS51755">
    <property type="entry name" value="OMPR_PHOB"/>
    <property type="match status" value="1"/>
</dbReference>
<comment type="subcellular location">
    <subcellularLocation>
        <location evidence="1">Cytoplasm</location>
    </subcellularLocation>
</comment>
<dbReference type="FunFam" id="1.10.10.10:FF:000018">
    <property type="entry name" value="DNA-binding response regulator ResD"/>
    <property type="match status" value="1"/>
</dbReference>
<evidence type="ECO:0000256" key="5">
    <source>
        <dbReference type="ARBA" id="ARBA00023125"/>
    </source>
</evidence>
<dbReference type="Proteomes" id="UP000215145">
    <property type="component" value="Unassembled WGS sequence"/>
</dbReference>
<proteinExistence type="predicted"/>
<dbReference type="InterPro" id="IPR036388">
    <property type="entry name" value="WH-like_DNA-bd_sf"/>
</dbReference>
<gene>
    <name evidence="12" type="ORF">CGZ75_21650</name>
</gene>
<dbReference type="GO" id="GO:0000976">
    <property type="term" value="F:transcription cis-regulatory region binding"/>
    <property type="evidence" value="ECO:0007669"/>
    <property type="project" value="TreeGrafter"/>
</dbReference>
<evidence type="ECO:0000256" key="2">
    <source>
        <dbReference type="ARBA" id="ARBA00022553"/>
    </source>
</evidence>
<dbReference type="EMBL" id="NMUQ01000003">
    <property type="protein sequence ID" value="OXM13630.1"/>
    <property type="molecule type" value="Genomic_DNA"/>
</dbReference>
<dbReference type="OrthoDB" id="9790442at2"/>
<evidence type="ECO:0000313" key="13">
    <source>
        <dbReference type="Proteomes" id="UP000215145"/>
    </source>
</evidence>
<feature type="domain" description="Response regulatory" evidence="10">
    <location>
        <begin position="5"/>
        <end position="119"/>
    </location>
</feature>
<dbReference type="InterPro" id="IPR001867">
    <property type="entry name" value="OmpR/PhoB-type_DNA-bd"/>
</dbReference>
<dbReference type="Gene3D" id="6.10.250.690">
    <property type="match status" value="1"/>
</dbReference>
<keyword evidence="4" id="KW-0805">Transcription regulation</keyword>
<reference evidence="12 13" key="1">
    <citation type="submission" date="2017-07" db="EMBL/GenBank/DDBJ databases">
        <title>Paenibacillus herberti R33 genome sequencing and assembly.</title>
        <authorList>
            <person name="Su W."/>
        </authorList>
    </citation>
    <scope>NUCLEOTIDE SEQUENCE [LARGE SCALE GENOMIC DNA]</scope>
    <source>
        <strain evidence="12 13">R33</strain>
    </source>
</reference>
<dbReference type="InterPro" id="IPR016032">
    <property type="entry name" value="Sig_transdc_resp-reg_C-effctor"/>
</dbReference>
<dbReference type="CDD" id="cd00383">
    <property type="entry name" value="trans_reg_C"/>
    <property type="match status" value="1"/>
</dbReference>
<feature type="domain" description="OmpR/PhoB-type" evidence="11">
    <location>
        <begin position="153"/>
        <end position="252"/>
    </location>
</feature>
<dbReference type="AlphaFoldDB" id="A0A229NUX8"/>
<dbReference type="GO" id="GO:0005829">
    <property type="term" value="C:cytosol"/>
    <property type="evidence" value="ECO:0007669"/>
    <property type="project" value="TreeGrafter"/>
</dbReference>
<protein>
    <submittedName>
        <fullName evidence="12">DNA-binding response regulator</fullName>
    </submittedName>
</protein>
<dbReference type="InterPro" id="IPR039420">
    <property type="entry name" value="WalR-like"/>
</dbReference>
<dbReference type="SMART" id="SM00862">
    <property type="entry name" value="Trans_reg_C"/>
    <property type="match status" value="1"/>
</dbReference>
<evidence type="ECO:0000256" key="3">
    <source>
        <dbReference type="ARBA" id="ARBA00023012"/>
    </source>
</evidence>
<feature type="region of interest" description="Disordered" evidence="9">
    <location>
        <begin position="129"/>
        <end position="151"/>
    </location>
</feature>
<dbReference type="PROSITE" id="PS50110">
    <property type="entry name" value="RESPONSE_REGULATORY"/>
    <property type="match status" value="1"/>
</dbReference>
<keyword evidence="5 8" id="KW-0238">DNA-binding</keyword>
<evidence type="ECO:0000313" key="12">
    <source>
        <dbReference type="EMBL" id="OXM13630.1"/>
    </source>
</evidence>
<feature type="modified residue" description="4-aspartylphosphate" evidence="7">
    <location>
        <position position="55"/>
    </location>
</feature>
<evidence type="ECO:0000256" key="8">
    <source>
        <dbReference type="PROSITE-ProRule" id="PRU01091"/>
    </source>
</evidence>
<keyword evidence="2 7" id="KW-0597">Phosphoprotein</keyword>
<dbReference type="Gene3D" id="1.10.10.10">
    <property type="entry name" value="Winged helix-like DNA-binding domain superfamily/Winged helix DNA-binding domain"/>
    <property type="match status" value="1"/>
</dbReference>
<dbReference type="Gene3D" id="3.40.50.2300">
    <property type="match status" value="1"/>
</dbReference>
<organism evidence="12 13">
    <name type="scientific">Paenibacillus herberti</name>
    <dbReference type="NCBI Taxonomy" id="1619309"/>
    <lineage>
        <taxon>Bacteria</taxon>
        <taxon>Bacillati</taxon>
        <taxon>Bacillota</taxon>
        <taxon>Bacilli</taxon>
        <taxon>Bacillales</taxon>
        <taxon>Paenibacillaceae</taxon>
        <taxon>Paenibacillus</taxon>
    </lineage>
</organism>
<dbReference type="GO" id="GO:0006355">
    <property type="term" value="P:regulation of DNA-templated transcription"/>
    <property type="evidence" value="ECO:0007669"/>
    <property type="project" value="InterPro"/>
</dbReference>
<dbReference type="SMART" id="SM00448">
    <property type="entry name" value="REC"/>
    <property type="match status" value="1"/>
</dbReference>
<evidence type="ECO:0000259" key="11">
    <source>
        <dbReference type="PROSITE" id="PS51755"/>
    </source>
</evidence>
<dbReference type="PANTHER" id="PTHR48111:SF52">
    <property type="entry name" value="TRANSCRIPTIONAL REGULATORY PROTEIN YVRH"/>
    <property type="match status" value="1"/>
</dbReference>
<dbReference type="GO" id="GO:0000156">
    <property type="term" value="F:phosphorelay response regulator activity"/>
    <property type="evidence" value="ECO:0007669"/>
    <property type="project" value="TreeGrafter"/>
</dbReference>
<dbReference type="RefSeq" id="WP_089526334.1">
    <property type="nucleotide sequence ID" value="NZ_NMUQ01000003.1"/>
</dbReference>
<evidence type="ECO:0000256" key="1">
    <source>
        <dbReference type="ARBA" id="ARBA00004496"/>
    </source>
</evidence>
<dbReference type="CDD" id="cd17574">
    <property type="entry name" value="REC_OmpR"/>
    <property type="match status" value="1"/>
</dbReference>